<accession>A0AAE0LFX9</accession>
<protein>
    <submittedName>
        <fullName evidence="2">Uncharacterized protein</fullName>
    </submittedName>
</protein>
<evidence type="ECO:0000313" key="3">
    <source>
        <dbReference type="Proteomes" id="UP001190700"/>
    </source>
</evidence>
<organism evidence="2 3">
    <name type="scientific">Cymbomonas tetramitiformis</name>
    <dbReference type="NCBI Taxonomy" id="36881"/>
    <lineage>
        <taxon>Eukaryota</taxon>
        <taxon>Viridiplantae</taxon>
        <taxon>Chlorophyta</taxon>
        <taxon>Pyramimonadophyceae</taxon>
        <taxon>Pyramimonadales</taxon>
        <taxon>Pyramimonadaceae</taxon>
        <taxon>Cymbomonas</taxon>
    </lineage>
</organism>
<dbReference type="EMBL" id="LGRX02002923">
    <property type="protein sequence ID" value="KAK3283295.1"/>
    <property type="molecule type" value="Genomic_DNA"/>
</dbReference>
<name>A0AAE0LFX9_9CHLO</name>
<gene>
    <name evidence="2" type="ORF">CYMTET_9003</name>
</gene>
<sequence length="120" mass="12682">MLLGKYGKSGFNGEQYDVSRNDPDPPEAPEAPSAGNNAGHPVLPSANQGSAGTNAPRPEAAEGCPDGTGPEGSELVQGAMAACPPNLYFSSNSIYERDFFATFEANLRKVENFYLGRVQE</sequence>
<reference evidence="2 3" key="1">
    <citation type="journal article" date="2015" name="Genome Biol. Evol.">
        <title>Comparative Genomics of a Bacterivorous Green Alga Reveals Evolutionary Causalities and Consequences of Phago-Mixotrophic Mode of Nutrition.</title>
        <authorList>
            <person name="Burns J.A."/>
            <person name="Paasch A."/>
            <person name="Narechania A."/>
            <person name="Kim E."/>
        </authorList>
    </citation>
    <scope>NUCLEOTIDE SEQUENCE [LARGE SCALE GENOMIC DNA]</scope>
    <source>
        <strain evidence="2 3">PLY_AMNH</strain>
    </source>
</reference>
<evidence type="ECO:0000313" key="2">
    <source>
        <dbReference type="EMBL" id="KAK3283295.1"/>
    </source>
</evidence>
<keyword evidence="3" id="KW-1185">Reference proteome</keyword>
<evidence type="ECO:0000256" key="1">
    <source>
        <dbReference type="SAM" id="MobiDB-lite"/>
    </source>
</evidence>
<comment type="caution">
    <text evidence="2">The sequence shown here is derived from an EMBL/GenBank/DDBJ whole genome shotgun (WGS) entry which is preliminary data.</text>
</comment>
<dbReference type="Proteomes" id="UP001190700">
    <property type="component" value="Unassembled WGS sequence"/>
</dbReference>
<dbReference type="AlphaFoldDB" id="A0AAE0LFX9"/>
<feature type="region of interest" description="Disordered" evidence="1">
    <location>
        <begin position="1"/>
        <end position="75"/>
    </location>
</feature>
<proteinExistence type="predicted"/>